<evidence type="ECO:0000259" key="1">
    <source>
        <dbReference type="Pfam" id="PF20411"/>
    </source>
</evidence>
<reference evidence="3" key="2">
    <citation type="submission" date="2015-01" db="EMBL/GenBank/DDBJ databases">
        <title>Evolutionary Origins and Diversification of the Mycorrhizal Mutualists.</title>
        <authorList>
            <consortium name="DOE Joint Genome Institute"/>
            <consortium name="Mycorrhizal Genomics Consortium"/>
            <person name="Kohler A."/>
            <person name="Kuo A."/>
            <person name="Nagy L.G."/>
            <person name="Floudas D."/>
            <person name="Copeland A."/>
            <person name="Barry K.W."/>
            <person name="Cichocki N."/>
            <person name="Veneault-Fourrey C."/>
            <person name="LaButti K."/>
            <person name="Lindquist E.A."/>
            <person name="Lipzen A."/>
            <person name="Lundell T."/>
            <person name="Morin E."/>
            <person name="Murat C."/>
            <person name="Riley R."/>
            <person name="Ohm R."/>
            <person name="Sun H."/>
            <person name="Tunlid A."/>
            <person name="Henrissat B."/>
            <person name="Grigoriev I.V."/>
            <person name="Hibbett D.S."/>
            <person name="Martin F."/>
        </authorList>
    </citation>
    <scope>NUCLEOTIDE SEQUENCE [LARGE SCALE GENOMIC DNA]</scope>
    <source>
        <strain evidence="3">Ve08.2h10</strain>
    </source>
</reference>
<dbReference type="OrthoDB" id="3176940at2759"/>
<evidence type="ECO:0000313" key="2">
    <source>
        <dbReference type="EMBL" id="KIK96152.1"/>
    </source>
</evidence>
<dbReference type="Proteomes" id="UP000054538">
    <property type="component" value="Unassembled WGS sequence"/>
</dbReference>
<dbReference type="HOGENOM" id="CLU_774012_0_0_1"/>
<protein>
    <recommendedName>
        <fullName evidence="1">DUF6697 domain-containing protein</fullName>
    </recommendedName>
</protein>
<proteinExistence type="predicted"/>
<dbReference type="InParanoid" id="A0A0D0DEY4"/>
<keyword evidence="3" id="KW-1185">Reference proteome</keyword>
<dbReference type="Pfam" id="PF20411">
    <property type="entry name" value="DUF6697"/>
    <property type="match status" value="1"/>
</dbReference>
<dbReference type="EMBL" id="KN825001">
    <property type="protein sequence ID" value="KIK96152.1"/>
    <property type="molecule type" value="Genomic_DNA"/>
</dbReference>
<dbReference type="InterPro" id="IPR046520">
    <property type="entry name" value="DUF6697"/>
</dbReference>
<accession>A0A0D0DEY4</accession>
<dbReference type="STRING" id="930991.A0A0D0DEY4"/>
<name>A0A0D0DEY4_9AGAM</name>
<evidence type="ECO:0000313" key="3">
    <source>
        <dbReference type="Proteomes" id="UP000054538"/>
    </source>
</evidence>
<gene>
    <name evidence="2" type="ORF">PAXRUDRAFT_32568</name>
</gene>
<sequence length="301" mass="34170">MSLKRIKTEDDDSLIILLLKHEEVAKPDLQARSPKRRRLKVEVAVSARRQLCGEELPVFEVASGFIEKIFGDIIKKEEMLSDNVVHRRLVLISHETYDVGLDINPRDATTTRGFISRNWGGNTQSTFPRIGEESLAQHGLDGFMYLNLLFSPHALPPGFFFASSVAGAWPTVQRVAARLKTNTWLYVGQYQCMPARTFTTDEWKAQAPKVKQRWANTTSIQGCGEGIRAKIVLKRRLHRDHTKQELTDAIASEEKFVASTDETHQAFDDGDTILHSWCMKCVGYDESFQREICWEQTEAAG</sequence>
<dbReference type="AlphaFoldDB" id="A0A0D0DEY4"/>
<reference evidence="2 3" key="1">
    <citation type="submission" date="2014-04" db="EMBL/GenBank/DDBJ databases">
        <authorList>
            <consortium name="DOE Joint Genome Institute"/>
            <person name="Kuo A."/>
            <person name="Kohler A."/>
            <person name="Jargeat P."/>
            <person name="Nagy L.G."/>
            <person name="Floudas D."/>
            <person name="Copeland A."/>
            <person name="Barry K.W."/>
            <person name="Cichocki N."/>
            <person name="Veneault-Fourrey C."/>
            <person name="LaButti K."/>
            <person name="Lindquist E.A."/>
            <person name="Lipzen A."/>
            <person name="Lundell T."/>
            <person name="Morin E."/>
            <person name="Murat C."/>
            <person name="Sun H."/>
            <person name="Tunlid A."/>
            <person name="Henrissat B."/>
            <person name="Grigoriev I.V."/>
            <person name="Hibbett D.S."/>
            <person name="Martin F."/>
            <person name="Nordberg H.P."/>
            <person name="Cantor M.N."/>
            <person name="Hua S.X."/>
        </authorList>
    </citation>
    <scope>NUCLEOTIDE SEQUENCE [LARGE SCALE GENOMIC DNA]</scope>
    <source>
        <strain evidence="2 3">Ve08.2h10</strain>
    </source>
</reference>
<organism evidence="2 3">
    <name type="scientific">Paxillus rubicundulus Ve08.2h10</name>
    <dbReference type="NCBI Taxonomy" id="930991"/>
    <lineage>
        <taxon>Eukaryota</taxon>
        <taxon>Fungi</taxon>
        <taxon>Dikarya</taxon>
        <taxon>Basidiomycota</taxon>
        <taxon>Agaricomycotina</taxon>
        <taxon>Agaricomycetes</taxon>
        <taxon>Agaricomycetidae</taxon>
        <taxon>Boletales</taxon>
        <taxon>Paxilineae</taxon>
        <taxon>Paxillaceae</taxon>
        <taxon>Paxillus</taxon>
    </lineage>
</organism>
<feature type="domain" description="DUF6697" evidence="1">
    <location>
        <begin position="110"/>
        <end position="293"/>
    </location>
</feature>